<dbReference type="AlphaFoldDB" id="U5D7F8"/>
<evidence type="ECO:0000256" key="4">
    <source>
        <dbReference type="ARBA" id="ARBA00012756"/>
    </source>
</evidence>
<reference evidence="18" key="1">
    <citation type="journal article" date="2013" name="Science">
        <title>The Amborella genome and the evolution of flowering plants.</title>
        <authorList>
            <consortium name="Amborella Genome Project"/>
        </authorList>
    </citation>
    <scope>NUCLEOTIDE SEQUENCE [LARGE SCALE GENOMIC DNA]</scope>
</reference>
<dbReference type="Pfam" id="PF21467">
    <property type="entry name" value="BetaGal_gal-bd"/>
    <property type="match status" value="1"/>
</dbReference>
<dbReference type="GO" id="GO:0019388">
    <property type="term" value="P:galactose catabolic process"/>
    <property type="evidence" value="ECO:0000318"/>
    <property type="project" value="GO_Central"/>
</dbReference>
<evidence type="ECO:0000256" key="13">
    <source>
        <dbReference type="SAM" id="SignalP"/>
    </source>
</evidence>
<gene>
    <name evidence="17" type="ORF">AMTR_s00054p00149030</name>
</gene>
<comment type="subcellular location">
    <subcellularLocation>
        <location evidence="2">Secreted</location>
        <location evidence="2">Extracellular space</location>
        <location evidence="2">Apoplast</location>
    </subcellularLocation>
</comment>
<dbReference type="FunFam" id="2.60.120.260:FF:000142">
    <property type="entry name" value="Beta-galactosidase"/>
    <property type="match status" value="1"/>
</dbReference>
<feature type="domain" description="Glycoside hydrolase 35 catalytic" evidence="14">
    <location>
        <begin position="32"/>
        <end position="338"/>
    </location>
</feature>
<dbReference type="Gramene" id="ERN18160">
    <property type="protein sequence ID" value="ERN18160"/>
    <property type="gene ID" value="AMTR_s00054p00149030"/>
</dbReference>
<dbReference type="FunFam" id="2.60.120.260:FF:000050">
    <property type="entry name" value="Beta-galactosidase"/>
    <property type="match status" value="1"/>
</dbReference>
<dbReference type="EC" id="3.2.1.23" evidence="4 11"/>
<evidence type="ECO:0000256" key="12">
    <source>
        <dbReference type="RuleBase" id="RU003679"/>
    </source>
</evidence>
<feature type="domain" description="Beta-galactosidase galactose-binding" evidence="16">
    <location>
        <begin position="575"/>
        <end position="641"/>
    </location>
</feature>
<dbReference type="eggNOG" id="KOG0496">
    <property type="taxonomic scope" value="Eukaryota"/>
</dbReference>
<dbReference type="FunFam" id="3.20.20.80:FF:000098">
    <property type="entry name" value="Beta-galactosidase"/>
    <property type="match status" value="1"/>
</dbReference>
<evidence type="ECO:0000256" key="10">
    <source>
        <dbReference type="ARBA" id="ARBA00023295"/>
    </source>
</evidence>
<dbReference type="GO" id="GO:0009827">
    <property type="term" value="P:plant-type cell wall modification"/>
    <property type="evidence" value="ECO:0000318"/>
    <property type="project" value="GO_Central"/>
</dbReference>
<dbReference type="GO" id="GO:0009505">
    <property type="term" value="C:plant-type cell wall"/>
    <property type="evidence" value="ECO:0000318"/>
    <property type="project" value="GO_Central"/>
</dbReference>
<keyword evidence="9" id="KW-0325">Glycoprotein</keyword>
<dbReference type="Proteomes" id="UP000017836">
    <property type="component" value="Unassembled WGS sequence"/>
</dbReference>
<evidence type="ECO:0000256" key="1">
    <source>
        <dbReference type="ARBA" id="ARBA00001412"/>
    </source>
</evidence>
<keyword evidence="6" id="KW-0964">Secreted</keyword>
<dbReference type="HOGENOM" id="CLU_007853_4_0_1"/>
<comment type="catalytic activity">
    <reaction evidence="1 11">
        <text>Hydrolysis of terminal non-reducing beta-D-galactose residues in beta-D-galactosides.</text>
        <dbReference type="EC" id="3.2.1.23"/>
    </reaction>
</comment>
<comment type="similarity">
    <text evidence="3 12">Belongs to the glycosyl hydrolase 35 family.</text>
</comment>
<keyword evidence="10 11" id="KW-0326">Glycosidase</keyword>
<keyword evidence="5" id="KW-0052">Apoplast</keyword>
<name>U5D7F8_AMBTC</name>
<evidence type="ECO:0000256" key="7">
    <source>
        <dbReference type="ARBA" id="ARBA00022729"/>
    </source>
</evidence>
<dbReference type="InterPro" id="IPR019801">
    <property type="entry name" value="Glyco_hydro_35_CS"/>
</dbReference>
<dbReference type="SUPFAM" id="SSF51445">
    <property type="entry name" value="(Trans)glycosidases"/>
    <property type="match status" value="1"/>
</dbReference>
<dbReference type="Gene3D" id="2.60.120.260">
    <property type="entry name" value="Galactose-binding domain-like"/>
    <property type="match status" value="1"/>
</dbReference>
<evidence type="ECO:0000259" key="15">
    <source>
        <dbReference type="Pfam" id="PF17834"/>
    </source>
</evidence>
<evidence type="ECO:0000313" key="18">
    <source>
        <dbReference type="Proteomes" id="UP000017836"/>
    </source>
</evidence>
<evidence type="ECO:0000256" key="9">
    <source>
        <dbReference type="ARBA" id="ARBA00023180"/>
    </source>
</evidence>
<dbReference type="GO" id="GO:0048046">
    <property type="term" value="C:apoplast"/>
    <property type="evidence" value="ECO:0007669"/>
    <property type="project" value="UniProtKB-SubCell"/>
</dbReference>
<keyword evidence="7 13" id="KW-0732">Signal</keyword>
<dbReference type="InterPro" id="IPR001944">
    <property type="entry name" value="Glycoside_Hdrlase_35"/>
</dbReference>
<dbReference type="OMA" id="WIMCKSP"/>
<evidence type="ECO:0000256" key="11">
    <source>
        <dbReference type="RuleBase" id="RU000675"/>
    </source>
</evidence>
<feature type="domain" description="Beta-galactosidase beta-sandwich" evidence="15">
    <location>
        <begin position="361"/>
        <end position="417"/>
    </location>
</feature>
<keyword evidence="18" id="KW-1185">Reference proteome</keyword>
<evidence type="ECO:0000256" key="8">
    <source>
        <dbReference type="ARBA" id="ARBA00022801"/>
    </source>
</evidence>
<feature type="chain" id="PRO_5004658642" description="Beta-galactosidase" evidence="13">
    <location>
        <begin position="24"/>
        <end position="669"/>
    </location>
</feature>
<protein>
    <recommendedName>
        <fullName evidence="4 11">Beta-galactosidase</fullName>
        <ecNumber evidence="4 11">3.2.1.23</ecNumber>
    </recommendedName>
</protein>
<dbReference type="InterPro" id="IPR031330">
    <property type="entry name" value="Gly_Hdrlase_35_cat"/>
</dbReference>
<dbReference type="Pfam" id="PF17834">
    <property type="entry name" value="GHD"/>
    <property type="match status" value="1"/>
</dbReference>
<dbReference type="Gene3D" id="3.20.20.80">
    <property type="entry name" value="Glycosidases"/>
    <property type="match status" value="1"/>
</dbReference>
<dbReference type="PROSITE" id="PS01182">
    <property type="entry name" value="GLYCOSYL_HYDROL_F35"/>
    <property type="match status" value="1"/>
</dbReference>
<dbReference type="PANTHER" id="PTHR23421">
    <property type="entry name" value="BETA-GALACTOSIDASE RELATED"/>
    <property type="match status" value="1"/>
</dbReference>
<dbReference type="EMBL" id="KI392271">
    <property type="protein sequence ID" value="ERN18160.1"/>
    <property type="molecule type" value="Genomic_DNA"/>
</dbReference>
<dbReference type="PRINTS" id="PR00742">
    <property type="entry name" value="GLHYDRLASE35"/>
</dbReference>
<keyword evidence="8 11" id="KW-0378">Hydrolase</keyword>
<dbReference type="InterPro" id="IPR017853">
    <property type="entry name" value="GH"/>
</dbReference>
<evidence type="ECO:0000313" key="17">
    <source>
        <dbReference type="EMBL" id="ERN18160.1"/>
    </source>
</evidence>
<dbReference type="SUPFAM" id="SSF49785">
    <property type="entry name" value="Galactose-binding domain-like"/>
    <property type="match status" value="2"/>
</dbReference>
<evidence type="ECO:0000259" key="14">
    <source>
        <dbReference type="Pfam" id="PF01301"/>
    </source>
</evidence>
<dbReference type="Pfam" id="PF01301">
    <property type="entry name" value="Glyco_hydro_35"/>
    <property type="match status" value="1"/>
</dbReference>
<dbReference type="InterPro" id="IPR008979">
    <property type="entry name" value="Galactose-bd-like_sf"/>
</dbReference>
<evidence type="ECO:0000259" key="16">
    <source>
        <dbReference type="Pfam" id="PF21467"/>
    </source>
</evidence>
<evidence type="ECO:0000256" key="6">
    <source>
        <dbReference type="ARBA" id="ARBA00022525"/>
    </source>
</evidence>
<organism evidence="17 18">
    <name type="scientific">Amborella trichopoda</name>
    <dbReference type="NCBI Taxonomy" id="13333"/>
    <lineage>
        <taxon>Eukaryota</taxon>
        <taxon>Viridiplantae</taxon>
        <taxon>Streptophyta</taxon>
        <taxon>Embryophyta</taxon>
        <taxon>Tracheophyta</taxon>
        <taxon>Spermatophyta</taxon>
        <taxon>Magnoliopsida</taxon>
        <taxon>Amborellales</taxon>
        <taxon>Amborellaceae</taxon>
        <taxon>Amborella</taxon>
    </lineage>
</organism>
<sequence>MGRGCVNWLEFFLLLSVIGVAKGQGVTYDGRSLWINGERKILFSGSIHYPRSTPQMWPSVIDMAKQGGLDVIQTYVFWNIHEPMQGQYNFGGRYDLVSFLKLIQSKGLYASLRIGPFIESEWNYGGFPFWLHDIANISFRNNNEPFKFYMQNFTTKIVNLMKQNGLYASQGGPIILSQIENEYKNVEGAYHEQGPLYVNWAASMAVGLNTGVPWMMCKQDDAPDPVINACNGMNCGETFAGPNSPNKPSLWTENWTSQYQVYGGKPYFRSAEDIAFAVAQFIAKNGSFVNYYMYHGGTNFGRTSSAYVTTSYYDQAPLDEYGMIRQPKWGHLKELHAAIKNFSEPLLSGKITNFSLGQLQEARIFEGNSGECVAFLINSDRNKNANVNFRNLRYDLNRRSISILGDCVNVVFDTSRVNVVPNVRSYSTSQKVEKWEAYSDPVLSFSSNASIVSNNLLEHMTTTKDESDYLWYTTSYDHSFNMDAQPKLHVSSRGHVVHVFVNNVYVGSAHGSAQNHGLVFEKAISLKAGKNNISLLSATVGFPVGMLGEKLEIYTPQGAQKVEWTNATSSTHQPLTWYKSYIDAPGGSDPVAIDLNSMGKGQAWINGESIGRFWPSFLTPTGESSQTMYHIPRSFLKPFGNLVILFEEMGGDPAHVSLVNVTVKSAQVA</sequence>
<dbReference type="InterPro" id="IPR048913">
    <property type="entry name" value="BetaGal_gal-bd"/>
</dbReference>
<dbReference type="InterPro" id="IPR041392">
    <property type="entry name" value="GHD"/>
</dbReference>
<evidence type="ECO:0000256" key="3">
    <source>
        <dbReference type="ARBA" id="ARBA00009809"/>
    </source>
</evidence>
<evidence type="ECO:0000256" key="2">
    <source>
        <dbReference type="ARBA" id="ARBA00004271"/>
    </source>
</evidence>
<accession>U5D7F8</accession>
<dbReference type="GO" id="GO:0004565">
    <property type="term" value="F:beta-galactosidase activity"/>
    <property type="evidence" value="ECO:0000318"/>
    <property type="project" value="GO_Central"/>
</dbReference>
<proteinExistence type="inferred from homology"/>
<dbReference type="GO" id="GO:0005773">
    <property type="term" value="C:vacuole"/>
    <property type="evidence" value="ECO:0000318"/>
    <property type="project" value="GO_Central"/>
</dbReference>
<evidence type="ECO:0000256" key="5">
    <source>
        <dbReference type="ARBA" id="ARBA00022523"/>
    </source>
</evidence>
<feature type="signal peptide" evidence="13">
    <location>
        <begin position="1"/>
        <end position="23"/>
    </location>
</feature>